<evidence type="ECO:0000313" key="4">
    <source>
        <dbReference type="EMBL" id="KOO26568.1"/>
    </source>
</evidence>
<comment type="similarity">
    <text evidence="1">Belongs to the helicase family.</text>
</comment>
<keyword evidence="1" id="KW-0067">ATP-binding</keyword>
<dbReference type="InterPro" id="IPR010285">
    <property type="entry name" value="DNA_helicase_pif1-like_DEAD"/>
</dbReference>
<dbReference type="OrthoDB" id="432234at2759"/>
<dbReference type="Gene3D" id="1.10.720.30">
    <property type="entry name" value="SAP domain"/>
    <property type="match status" value="1"/>
</dbReference>
<keyword evidence="1" id="KW-0347">Helicase</keyword>
<gene>
    <name evidence="4" type="ORF">Ctob_001207</name>
</gene>
<dbReference type="Pfam" id="PF02037">
    <property type="entry name" value="SAP"/>
    <property type="match status" value="1"/>
</dbReference>
<keyword evidence="1" id="KW-0378">Hydrolase</keyword>
<evidence type="ECO:0000256" key="1">
    <source>
        <dbReference type="RuleBase" id="RU363044"/>
    </source>
</evidence>
<reference evidence="5" key="1">
    <citation type="journal article" date="2015" name="PLoS Genet.">
        <title>Genome Sequence and Transcriptome Analyses of Chrysochromulina tobin: Metabolic Tools for Enhanced Algal Fitness in the Prominent Order Prymnesiales (Haptophyceae).</title>
        <authorList>
            <person name="Hovde B.T."/>
            <person name="Deodato C.R."/>
            <person name="Hunsperger H.M."/>
            <person name="Ryken S.A."/>
            <person name="Yost W."/>
            <person name="Jha R.K."/>
            <person name="Patterson J."/>
            <person name="Monnat R.J. Jr."/>
            <person name="Barlow S.B."/>
            <person name="Starkenburg S.R."/>
            <person name="Cattolico R.A."/>
        </authorList>
    </citation>
    <scope>NUCLEOTIDE SEQUENCE</scope>
    <source>
        <strain evidence="5">CCMP291</strain>
    </source>
</reference>
<organism evidence="4 5">
    <name type="scientific">Chrysochromulina tobinii</name>
    <dbReference type="NCBI Taxonomy" id="1460289"/>
    <lineage>
        <taxon>Eukaryota</taxon>
        <taxon>Haptista</taxon>
        <taxon>Haptophyta</taxon>
        <taxon>Prymnesiophyceae</taxon>
        <taxon>Prymnesiales</taxon>
        <taxon>Chrysochromulinaceae</taxon>
        <taxon>Chrysochromulina</taxon>
    </lineage>
</organism>
<dbReference type="PROSITE" id="PS50800">
    <property type="entry name" value="SAP"/>
    <property type="match status" value="1"/>
</dbReference>
<dbReference type="EC" id="5.6.2.3" evidence="1"/>
<dbReference type="PANTHER" id="PTHR47642:SF5">
    <property type="entry name" value="ATP-DEPENDENT DNA HELICASE"/>
    <property type="match status" value="1"/>
</dbReference>
<feature type="compositionally biased region" description="Pro residues" evidence="2">
    <location>
        <begin position="977"/>
        <end position="993"/>
    </location>
</feature>
<name>A0A0M0JK05_9EUKA</name>
<dbReference type="Gene3D" id="3.40.50.300">
    <property type="entry name" value="P-loop containing nucleotide triphosphate hydrolases"/>
    <property type="match status" value="1"/>
</dbReference>
<feature type="domain" description="SAP" evidence="3">
    <location>
        <begin position="928"/>
        <end position="962"/>
    </location>
</feature>
<feature type="region of interest" description="Disordered" evidence="2">
    <location>
        <begin position="965"/>
        <end position="1017"/>
    </location>
</feature>
<dbReference type="SUPFAM" id="SSF52540">
    <property type="entry name" value="P-loop containing nucleoside triphosphate hydrolases"/>
    <property type="match status" value="2"/>
</dbReference>
<dbReference type="AlphaFoldDB" id="A0A0M0JK05"/>
<keyword evidence="1" id="KW-0233">DNA recombination</keyword>
<comment type="catalytic activity">
    <reaction evidence="1">
        <text>ATP + H2O = ADP + phosphate + H(+)</text>
        <dbReference type="Rhea" id="RHEA:13065"/>
        <dbReference type="ChEBI" id="CHEBI:15377"/>
        <dbReference type="ChEBI" id="CHEBI:15378"/>
        <dbReference type="ChEBI" id="CHEBI:30616"/>
        <dbReference type="ChEBI" id="CHEBI:43474"/>
        <dbReference type="ChEBI" id="CHEBI:456216"/>
        <dbReference type="EC" id="5.6.2.3"/>
    </reaction>
</comment>
<dbReference type="GO" id="GO:0006310">
    <property type="term" value="P:DNA recombination"/>
    <property type="evidence" value="ECO:0007669"/>
    <property type="project" value="UniProtKB-KW"/>
</dbReference>
<proteinExistence type="inferred from homology"/>
<feature type="compositionally biased region" description="Low complexity" evidence="2">
    <location>
        <begin position="994"/>
        <end position="1005"/>
    </location>
</feature>
<dbReference type="InterPro" id="IPR027417">
    <property type="entry name" value="P-loop_NTPase"/>
</dbReference>
<dbReference type="InterPro" id="IPR036361">
    <property type="entry name" value="SAP_dom_sf"/>
</dbReference>
<comment type="caution">
    <text evidence="4">The sequence shown here is derived from an EMBL/GenBank/DDBJ whole genome shotgun (WGS) entry which is preliminary data.</text>
</comment>
<evidence type="ECO:0000313" key="5">
    <source>
        <dbReference type="Proteomes" id="UP000037460"/>
    </source>
</evidence>
<keyword evidence="1" id="KW-0547">Nucleotide-binding</keyword>
<sequence>MGAGVSARERHEFASYHLSNFVPWAHDDPIDVDAQAEGGSDDEMHVEEHGAIVGGGRPAIDGGCDEEYLSEGDSLDEMGMGRKAPAGLAEDSDFDLENDRLESLAGADGDGGGLVMGNSASAAAAAVALKGQTVDLDPQSVCAGRKFGTAGIYKDVNGVPTPVADSVTYAYRDRRLYKFNAVEFHQLFVLERVNQKELKEFHVECERLDSDAPPEMGARASARERHEFASYYLSNFVPWAHDEPIDEFSPTHRTLTGVEGGCTRVDDVCVANAAPMPMRAPLEAMGEGNMADGGNGADGGGGMDGDVCFAEIEGGQAGYVQLYDQWVILSAAAKQARAVPPPAPFNVEQREFGRKVMAAVHARHVGRLNDRAGVEEARASGIRPVQLLYGPGGVGKSAVITKVVELVLKRQGWGRALVTAFTGVAAAPFAGPMLLSLFNLNMTTKSAKTCQPVQPPQLLLMREKFALEAGFPVDELSLLIIDECSFNEASLYGIIDHRLRLLTGRPDVMFGGIIVVLAGDNMQKAPPGGTEWFLSLIEHAAGAPDIVDAAAKEQSTLGKGLLALGAANRTVLWRIMRAKDDAQFAEAQRAMRRLDGAAPITKELLAPIKKLSKDDGEEWRFAPIACLSHCERDNFNYLQIVAFAKAFNLPLIRWRLQLAPSCAHLLSEDEMGSALEEEPAAYGYFCEGVPILFAHSIRSTRKLVNGTPGLLDSLVYKNGMPDGVRQAFARGGFSVTDSEAPYAVNARVSGGLWHGVELDDLSSLVESVASDATVVSLLLHSKETLEITLYSIKSAQFGLPAKLDVHDHGFILAFALTDFKLQGRTLPRLLISLGPRPSPPYVDINSFYVIVSRVCGYDGLRWLDCDPHEMEKLFSLRWKVQLAAWEQGFDEHGAWCPTRACSWLETQKEVIAAAREEAAKAKEAARPLDQLRHPKLKERCVALGLDAAGTRAMLIERLKRAQSVDSIPAAQKAQMRPPAPKAATPAPPKPAPSRPQAAALRTAPARPAPPGPSTAQTAQQLAEPFIAHALARFAVLRESLTTNSSALVEVAGDPAKRQHFLGVGLARAQWTDRWPANGNAAREHFVAAVQRII</sequence>
<dbReference type="PANTHER" id="PTHR47642">
    <property type="entry name" value="ATP-DEPENDENT DNA HELICASE"/>
    <property type="match status" value="1"/>
</dbReference>
<dbReference type="GO" id="GO:0006281">
    <property type="term" value="P:DNA repair"/>
    <property type="evidence" value="ECO:0007669"/>
    <property type="project" value="UniProtKB-KW"/>
</dbReference>
<keyword evidence="1" id="KW-0227">DNA damage</keyword>
<dbReference type="GO" id="GO:0000723">
    <property type="term" value="P:telomere maintenance"/>
    <property type="evidence" value="ECO:0007669"/>
    <property type="project" value="InterPro"/>
</dbReference>
<keyword evidence="5" id="KW-1185">Reference proteome</keyword>
<protein>
    <recommendedName>
        <fullName evidence="1">ATP-dependent DNA helicase</fullName>
        <ecNumber evidence="1">5.6.2.3</ecNumber>
    </recommendedName>
</protein>
<dbReference type="InterPro" id="IPR051055">
    <property type="entry name" value="PIF1_helicase"/>
</dbReference>
<dbReference type="InterPro" id="IPR003034">
    <property type="entry name" value="SAP_dom"/>
</dbReference>
<dbReference type="Pfam" id="PF05970">
    <property type="entry name" value="PIF1"/>
    <property type="match status" value="1"/>
</dbReference>
<dbReference type="GO" id="GO:0005524">
    <property type="term" value="F:ATP binding"/>
    <property type="evidence" value="ECO:0007669"/>
    <property type="project" value="UniProtKB-KW"/>
</dbReference>
<evidence type="ECO:0000256" key="2">
    <source>
        <dbReference type="SAM" id="MobiDB-lite"/>
    </source>
</evidence>
<dbReference type="EMBL" id="JWZX01002833">
    <property type="protein sequence ID" value="KOO26568.1"/>
    <property type="molecule type" value="Genomic_DNA"/>
</dbReference>
<comment type="cofactor">
    <cofactor evidence="1">
        <name>Mg(2+)</name>
        <dbReference type="ChEBI" id="CHEBI:18420"/>
    </cofactor>
</comment>
<dbReference type="GO" id="GO:0016887">
    <property type="term" value="F:ATP hydrolysis activity"/>
    <property type="evidence" value="ECO:0007669"/>
    <property type="project" value="RHEA"/>
</dbReference>
<keyword evidence="1" id="KW-0234">DNA repair</keyword>
<evidence type="ECO:0000259" key="3">
    <source>
        <dbReference type="PROSITE" id="PS50800"/>
    </source>
</evidence>
<dbReference type="GO" id="GO:0043139">
    <property type="term" value="F:5'-3' DNA helicase activity"/>
    <property type="evidence" value="ECO:0007669"/>
    <property type="project" value="UniProtKB-EC"/>
</dbReference>
<dbReference type="Proteomes" id="UP000037460">
    <property type="component" value="Unassembled WGS sequence"/>
</dbReference>
<accession>A0A0M0JK05</accession>